<dbReference type="SUPFAM" id="SSF161098">
    <property type="entry name" value="MetI-like"/>
    <property type="match status" value="1"/>
</dbReference>
<comment type="subcellular location">
    <subcellularLocation>
        <location evidence="1 7">Cell membrane</location>
        <topology evidence="1 7">Multi-pass membrane protein</topology>
    </subcellularLocation>
</comment>
<dbReference type="GO" id="GO:0055085">
    <property type="term" value="P:transmembrane transport"/>
    <property type="evidence" value="ECO:0007669"/>
    <property type="project" value="InterPro"/>
</dbReference>
<feature type="transmembrane region" description="Helical" evidence="7">
    <location>
        <begin position="12"/>
        <end position="31"/>
    </location>
</feature>
<proteinExistence type="inferred from homology"/>
<evidence type="ECO:0000256" key="6">
    <source>
        <dbReference type="ARBA" id="ARBA00023136"/>
    </source>
</evidence>
<dbReference type="GO" id="GO:0005886">
    <property type="term" value="C:plasma membrane"/>
    <property type="evidence" value="ECO:0007669"/>
    <property type="project" value="UniProtKB-SubCell"/>
</dbReference>
<dbReference type="OrthoDB" id="2063054at2"/>
<dbReference type="PROSITE" id="PS50928">
    <property type="entry name" value="ABC_TM1"/>
    <property type="match status" value="1"/>
</dbReference>
<feature type="transmembrane region" description="Helical" evidence="7">
    <location>
        <begin position="182"/>
        <end position="203"/>
    </location>
</feature>
<protein>
    <submittedName>
        <fullName evidence="9">Carbohydrate ABC transporter permease</fullName>
    </submittedName>
</protein>
<dbReference type="InterPro" id="IPR035906">
    <property type="entry name" value="MetI-like_sf"/>
</dbReference>
<feature type="transmembrane region" description="Helical" evidence="7">
    <location>
        <begin position="106"/>
        <end position="128"/>
    </location>
</feature>
<gene>
    <name evidence="9" type="ORF">E7Y31_19030</name>
</gene>
<evidence type="ECO:0000259" key="8">
    <source>
        <dbReference type="PROSITE" id="PS50928"/>
    </source>
</evidence>
<reference evidence="9 10" key="1">
    <citation type="submission" date="2019-04" db="EMBL/GenBank/DDBJ databases">
        <title>Draft genome sequences for three unisolated Alnus-infective Frankia Sp+ strains, AgTrS, AiOr and AvVan, the first sequenced Frankia strains able to sporulate in-planta.</title>
        <authorList>
            <person name="Bethencourt L."/>
            <person name="Vautrin F."/>
            <person name="Taib N."/>
            <person name="Dubost A."/>
            <person name="Castro-Garcia L."/>
            <person name="Imbaud O."/>
            <person name="Abrouk D."/>
            <person name="Fournier P."/>
            <person name="Briolay J."/>
            <person name="Nguyen A."/>
            <person name="Normand P."/>
            <person name="Fernandez M.P."/>
            <person name="Brochier-Armanet C."/>
            <person name="Herrera-Belaroussi A."/>
        </authorList>
    </citation>
    <scope>NUCLEOTIDE SEQUENCE [LARGE SCALE GENOMIC DNA]</scope>
    <source>
        <strain evidence="9 10">AvVan</strain>
    </source>
</reference>
<dbReference type="EMBL" id="SSXH01000635">
    <property type="protein sequence ID" value="THJ49193.1"/>
    <property type="molecule type" value="Genomic_DNA"/>
</dbReference>
<keyword evidence="6 7" id="KW-0472">Membrane</keyword>
<dbReference type="CDD" id="cd06261">
    <property type="entry name" value="TM_PBP2"/>
    <property type="match status" value="1"/>
</dbReference>
<keyword evidence="5 7" id="KW-1133">Transmembrane helix</keyword>
<feature type="transmembrane region" description="Helical" evidence="7">
    <location>
        <begin position="240"/>
        <end position="261"/>
    </location>
</feature>
<evidence type="ECO:0000256" key="4">
    <source>
        <dbReference type="ARBA" id="ARBA00022692"/>
    </source>
</evidence>
<evidence type="ECO:0000256" key="5">
    <source>
        <dbReference type="ARBA" id="ARBA00022989"/>
    </source>
</evidence>
<dbReference type="PANTHER" id="PTHR43744:SF8">
    <property type="entry name" value="SN-GLYCEROL-3-PHOSPHATE TRANSPORT SYSTEM PERMEASE PROTEIN UGPE"/>
    <property type="match status" value="1"/>
</dbReference>
<evidence type="ECO:0000313" key="9">
    <source>
        <dbReference type="EMBL" id="THJ49193.1"/>
    </source>
</evidence>
<keyword evidence="3" id="KW-1003">Cell membrane</keyword>
<accession>A0A4S5CVS8</accession>
<keyword evidence="10" id="KW-1185">Reference proteome</keyword>
<organism evidence="9 10">
    <name type="scientific">Candidatus Frankia alpina</name>
    <dbReference type="NCBI Taxonomy" id="2699483"/>
    <lineage>
        <taxon>Bacteria</taxon>
        <taxon>Bacillati</taxon>
        <taxon>Actinomycetota</taxon>
        <taxon>Actinomycetes</taxon>
        <taxon>Frankiales</taxon>
        <taxon>Frankiaceae</taxon>
        <taxon>Frankia</taxon>
    </lineage>
</organism>
<dbReference type="Proteomes" id="UP000305282">
    <property type="component" value="Unassembled WGS sequence"/>
</dbReference>
<dbReference type="AlphaFoldDB" id="A0A4S5CVS8"/>
<feature type="transmembrane region" description="Helical" evidence="7">
    <location>
        <begin position="70"/>
        <end position="94"/>
    </location>
</feature>
<dbReference type="PANTHER" id="PTHR43744">
    <property type="entry name" value="ABC TRANSPORTER PERMEASE PROTEIN MG189-RELATED-RELATED"/>
    <property type="match status" value="1"/>
</dbReference>
<evidence type="ECO:0000256" key="7">
    <source>
        <dbReference type="RuleBase" id="RU363032"/>
    </source>
</evidence>
<evidence type="ECO:0000256" key="2">
    <source>
        <dbReference type="ARBA" id="ARBA00022448"/>
    </source>
</evidence>
<feature type="transmembrane region" description="Helical" evidence="7">
    <location>
        <begin position="140"/>
        <end position="156"/>
    </location>
</feature>
<dbReference type="InterPro" id="IPR000515">
    <property type="entry name" value="MetI-like"/>
</dbReference>
<evidence type="ECO:0000256" key="1">
    <source>
        <dbReference type="ARBA" id="ARBA00004651"/>
    </source>
</evidence>
<keyword evidence="2 7" id="KW-0813">Transport</keyword>
<evidence type="ECO:0000313" key="10">
    <source>
        <dbReference type="Proteomes" id="UP000305282"/>
    </source>
</evidence>
<sequence>MTTSPIPARLIKWLLVLIAVGVSLFPFYWMLRTALAPQSQQLADGLGFWPAHLDFGNFARAWNKANRGQALLNGLIITGAILLLQLITCVPAAYVFAKIRFKGSGILFGVVLACLLIPTQATMVPTFIGINLFGLGDTRIGLVLPFYSSAFGIFLLRQQMLSIPDALLDAAKTDGLGPWRTLLRVVVPMSMPSIAAFAIFSVFTHWNDYLWPLLVARSPDLATPPLRLAVFQQADIGFDYSALAAGAAIVTAPILILFLFAQRRFVQGMAGGEIAG</sequence>
<dbReference type="Gene3D" id="1.10.3720.10">
    <property type="entry name" value="MetI-like"/>
    <property type="match status" value="1"/>
</dbReference>
<keyword evidence="4 7" id="KW-0812">Transmembrane</keyword>
<dbReference type="Pfam" id="PF00528">
    <property type="entry name" value="BPD_transp_1"/>
    <property type="match status" value="1"/>
</dbReference>
<feature type="domain" description="ABC transmembrane type-1" evidence="8">
    <location>
        <begin position="71"/>
        <end position="261"/>
    </location>
</feature>
<dbReference type="RefSeq" id="WP_136449235.1">
    <property type="nucleotide sequence ID" value="NZ_CADCWT010000247.1"/>
</dbReference>
<comment type="similarity">
    <text evidence="7">Belongs to the binding-protein-dependent transport system permease family.</text>
</comment>
<comment type="caution">
    <text evidence="9">The sequence shown here is derived from an EMBL/GenBank/DDBJ whole genome shotgun (WGS) entry which is preliminary data.</text>
</comment>
<name>A0A4S5CVS8_9ACTN</name>
<evidence type="ECO:0000256" key="3">
    <source>
        <dbReference type="ARBA" id="ARBA00022475"/>
    </source>
</evidence>